<dbReference type="GO" id="GO:0009279">
    <property type="term" value="C:cell outer membrane"/>
    <property type="evidence" value="ECO:0007669"/>
    <property type="project" value="UniProtKB-SubCell"/>
</dbReference>
<evidence type="ECO:0000313" key="17">
    <source>
        <dbReference type="Proteomes" id="UP000244248"/>
    </source>
</evidence>
<protein>
    <recommendedName>
        <fullName evidence="18">TonB-dependent receptor</fullName>
    </recommendedName>
</protein>
<dbReference type="PROSITE" id="PS52016">
    <property type="entry name" value="TONB_DEPENDENT_REC_3"/>
    <property type="match status" value="1"/>
</dbReference>
<dbReference type="GO" id="GO:0006826">
    <property type="term" value="P:iron ion transport"/>
    <property type="evidence" value="ECO:0007669"/>
    <property type="project" value="UniProtKB-KW"/>
</dbReference>
<keyword evidence="5 11" id="KW-0812">Transmembrane</keyword>
<keyword evidence="9 11" id="KW-0472">Membrane</keyword>
<dbReference type="InterPro" id="IPR039426">
    <property type="entry name" value="TonB-dep_rcpt-like"/>
</dbReference>
<comment type="subcellular location">
    <subcellularLocation>
        <location evidence="1 11">Cell outer membrane</location>
        <topology evidence="1 11">Multi-pass membrane protein</topology>
    </subcellularLocation>
</comment>
<keyword evidence="7" id="KW-0406">Ion transport</keyword>
<dbReference type="AlphaFoldDB" id="A0A2T5ME39"/>
<dbReference type="InterPro" id="IPR000531">
    <property type="entry name" value="Beta-barrel_TonB"/>
</dbReference>
<keyword evidence="3 11" id="KW-1134">Transmembrane beta strand</keyword>
<name>A0A2T5ME39_9GAMM</name>
<feature type="compositionally biased region" description="Low complexity" evidence="13">
    <location>
        <begin position="90"/>
        <end position="102"/>
    </location>
</feature>
<keyword evidence="8 12" id="KW-0798">TonB box</keyword>
<comment type="caution">
    <text evidence="16">The sequence shown here is derived from an EMBL/GenBank/DDBJ whole genome shotgun (WGS) entry which is preliminary data.</text>
</comment>
<evidence type="ECO:0000256" key="5">
    <source>
        <dbReference type="ARBA" id="ARBA00022692"/>
    </source>
</evidence>
<dbReference type="Proteomes" id="UP000244248">
    <property type="component" value="Unassembled WGS sequence"/>
</dbReference>
<keyword evidence="2 11" id="KW-0813">Transport</keyword>
<evidence type="ECO:0000256" key="6">
    <source>
        <dbReference type="ARBA" id="ARBA00023004"/>
    </source>
</evidence>
<evidence type="ECO:0000256" key="10">
    <source>
        <dbReference type="ARBA" id="ARBA00023237"/>
    </source>
</evidence>
<feature type="region of interest" description="Disordered" evidence="13">
    <location>
        <begin position="88"/>
        <end position="118"/>
    </location>
</feature>
<dbReference type="PANTHER" id="PTHR32552:SF81">
    <property type="entry name" value="TONB-DEPENDENT OUTER MEMBRANE RECEPTOR"/>
    <property type="match status" value="1"/>
</dbReference>
<dbReference type="SUPFAM" id="SSF56935">
    <property type="entry name" value="Porins"/>
    <property type="match status" value="1"/>
</dbReference>
<evidence type="ECO:0000256" key="3">
    <source>
        <dbReference type="ARBA" id="ARBA00022452"/>
    </source>
</evidence>
<feature type="domain" description="TonB-dependent receptor plug" evidence="15">
    <location>
        <begin position="141"/>
        <end position="251"/>
    </location>
</feature>
<evidence type="ECO:0000256" key="1">
    <source>
        <dbReference type="ARBA" id="ARBA00004571"/>
    </source>
</evidence>
<keyword evidence="17" id="KW-1185">Reference proteome</keyword>
<keyword evidence="4" id="KW-0410">Iron transport</keyword>
<evidence type="ECO:0000313" key="16">
    <source>
        <dbReference type="EMBL" id="PTU30854.1"/>
    </source>
</evidence>
<dbReference type="InterPro" id="IPR036942">
    <property type="entry name" value="Beta-barrel_TonB_sf"/>
</dbReference>
<evidence type="ECO:0000256" key="11">
    <source>
        <dbReference type="PROSITE-ProRule" id="PRU01360"/>
    </source>
</evidence>
<evidence type="ECO:0000256" key="13">
    <source>
        <dbReference type="SAM" id="MobiDB-lite"/>
    </source>
</evidence>
<dbReference type="EMBL" id="QANS01000004">
    <property type="protein sequence ID" value="PTU30854.1"/>
    <property type="molecule type" value="Genomic_DNA"/>
</dbReference>
<evidence type="ECO:0000259" key="14">
    <source>
        <dbReference type="Pfam" id="PF00593"/>
    </source>
</evidence>
<accession>A0A2T5ME39</accession>
<dbReference type="CDD" id="cd01347">
    <property type="entry name" value="ligand_gated_channel"/>
    <property type="match status" value="1"/>
</dbReference>
<keyword evidence="6" id="KW-0408">Iron</keyword>
<keyword evidence="10 11" id="KW-0998">Cell outer membrane</keyword>
<gene>
    <name evidence="16" type="ORF">CJD38_11120</name>
</gene>
<evidence type="ECO:0008006" key="18">
    <source>
        <dbReference type="Google" id="ProtNLM"/>
    </source>
</evidence>
<sequence>MDRISSAAGRLGAKKMSRITRKIAATIVVCGVCMTGNIARAQDAEAPPNAPAASTDSNSNEIDTLLSDIAEPQATKAATPVAPAQELPVQASSDAASAPQASETPAPTTEADKLLPVAAPSNGVRLEEIVVTANKRSENASQLAGSVSAVSREQLDRTGSSNFADYLSTTPGVNFSQANAGYSVITIRGVSSDTYPGLTQPAVGVYYDDIPLTDPAAPMVIPDVDAFDAERVEILRGPQGALYGSSSLGGAINYIPTQPNLTQTQFRFNGSGSKTTNSSIGGSAKMMFNTPILSDTLRDSLALRLVGYYTKTPGYIDNVGTGIKGANNSRTTGGRAILGWAISDGTRVSLSGLYQGTRLDDAGYVVPSLGDLKKTSLDPEPFRNDLRLADLHIETETDFGTFVAIGGYQDKGSEQHLDGATALGIQALQLRLPLSQIGRVKGYTGEIRFISPQNETFEWLAGASYANRNEKFLVSLNADLLANTASLLSTVFSSLSITQLNELLAAGTLFDETADITAPEKALFAEATYKPSEQWKITFGGRYYMNEVATKTRSTGVLVLPAGGIDIRSDRTESAKGFNPKVSVTWLPTDLMTFYALMSKGYRLGGPNIVPTNSTNGIPPFYKPDQVFNYELGTKTKWFDEQLGVDITAFMIDWKNFPLQLQSSDGLFKYQKNAGNARITGIETSVTARPVEAITYQGSLTYLHPVLTQDFDPNNGRPAAPKGTQLPGSPTWTFSNTILGTWSWGDITPVLAFIHRFEGASATSLQFPDVKKGNYNLFDVRLGTKFSESISINLYGKNLTDERGVTAANNVTTATGSNISEQYLVMPRTFGLDLTYDFGN</sequence>
<evidence type="ECO:0000256" key="8">
    <source>
        <dbReference type="ARBA" id="ARBA00023077"/>
    </source>
</evidence>
<reference evidence="16 17" key="1">
    <citation type="submission" date="2018-04" db="EMBL/GenBank/DDBJ databases">
        <title>Novel species isolated from glacier.</title>
        <authorList>
            <person name="Liu Q."/>
            <person name="Xin Y.-H."/>
        </authorList>
    </citation>
    <scope>NUCLEOTIDE SEQUENCE [LARGE SCALE GENOMIC DNA]</scope>
    <source>
        <strain evidence="16 17">GT1R17</strain>
    </source>
</reference>
<dbReference type="PANTHER" id="PTHR32552">
    <property type="entry name" value="FERRICHROME IRON RECEPTOR-RELATED"/>
    <property type="match status" value="1"/>
</dbReference>
<evidence type="ECO:0000259" key="15">
    <source>
        <dbReference type="Pfam" id="PF07715"/>
    </source>
</evidence>
<dbReference type="Gene3D" id="2.40.170.20">
    <property type="entry name" value="TonB-dependent receptor, beta-barrel domain"/>
    <property type="match status" value="1"/>
</dbReference>
<evidence type="ECO:0000256" key="2">
    <source>
        <dbReference type="ARBA" id="ARBA00022448"/>
    </source>
</evidence>
<dbReference type="Pfam" id="PF07715">
    <property type="entry name" value="Plug"/>
    <property type="match status" value="1"/>
</dbReference>
<evidence type="ECO:0000256" key="12">
    <source>
        <dbReference type="RuleBase" id="RU003357"/>
    </source>
</evidence>
<evidence type="ECO:0000256" key="4">
    <source>
        <dbReference type="ARBA" id="ARBA00022496"/>
    </source>
</evidence>
<dbReference type="InterPro" id="IPR012910">
    <property type="entry name" value="Plug_dom"/>
</dbReference>
<comment type="similarity">
    <text evidence="11 12">Belongs to the TonB-dependent receptor family.</text>
</comment>
<dbReference type="Pfam" id="PF00593">
    <property type="entry name" value="TonB_dep_Rec_b-barrel"/>
    <property type="match status" value="1"/>
</dbReference>
<evidence type="ECO:0000256" key="7">
    <source>
        <dbReference type="ARBA" id="ARBA00023065"/>
    </source>
</evidence>
<evidence type="ECO:0000256" key="9">
    <source>
        <dbReference type="ARBA" id="ARBA00023136"/>
    </source>
</evidence>
<organism evidence="16 17">
    <name type="scientific">Stenotrophobium rhamnosiphilum</name>
    <dbReference type="NCBI Taxonomy" id="2029166"/>
    <lineage>
        <taxon>Bacteria</taxon>
        <taxon>Pseudomonadati</taxon>
        <taxon>Pseudomonadota</taxon>
        <taxon>Gammaproteobacteria</taxon>
        <taxon>Nevskiales</taxon>
        <taxon>Nevskiaceae</taxon>
        <taxon>Stenotrophobium</taxon>
    </lineage>
</organism>
<feature type="domain" description="TonB-dependent receptor-like beta-barrel" evidence="14">
    <location>
        <begin position="405"/>
        <end position="799"/>
    </location>
</feature>
<proteinExistence type="inferred from homology"/>